<accession>A0A8H3L0G3</accession>
<name>A0A8H3L0G3_9GLOM</name>
<organism evidence="2 3">
    <name type="scientific">Rhizophagus clarus</name>
    <dbReference type="NCBI Taxonomy" id="94130"/>
    <lineage>
        <taxon>Eukaryota</taxon>
        <taxon>Fungi</taxon>
        <taxon>Fungi incertae sedis</taxon>
        <taxon>Mucoromycota</taxon>
        <taxon>Glomeromycotina</taxon>
        <taxon>Glomeromycetes</taxon>
        <taxon>Glomerales</taxon>
        <taxon>Glomeraceae</taxon>
        <taxon>Rhizophagus</taxon>
    </lineage>
</organism>
<dbReference type="AlphaFoldDB" id="A0A8H3L0G3"/>
<sequence>MLCSHPRIASCCSTNKLPSATYLWLYPTYLYNLPSALPSLPRSYHKGTSYEAHYAAVPSQPALLKETPKNKNTLYRERSKERVLGRDQRPWRLKRTSKRSFQRLHNRENEQKRLLK</sequence>
<reference evidence="2" key="1">
    <citation type="submission" date="2019-10" db="EMBL/GenBank/DDBJ databases">
        <title>Conservation and host-specific expression of non-tandemly repeated heterogenous ribosome RNA gene in arbuscular mycorrhizal fungi.</title>
        <authorList>
            <person name="Maeda T."/>
            <person name="Kobayashi Y."/>
            <person name="Nakagawa T."/>
            <person name="Ezawa T."/>
            <person name="Yamaguchi K."/>
            <person name="Bino T."/>
            <person name="Nishimoto Y."/>
            <person name="Shigenobu S."/>
            <person name="Kawaguchi M."/>
        </authorList>
    </citation>
    <scope>NUCLEOTIDE SEQUENCE</scope>
    <source>
        <strain evidence="2">HR1</strain>
    </source>
</reference>
<evidence type="ECO:0000313" key="3">
    <source>
        <dbReference type="Proteomes" id="UP000615446"/>
    </source>
</evidence>
<dbReference type="Proteomes" id="UP000615446">
    <property type="component" value="Unassembled WGS sequence"/>
</dbReference>
<comment type="caution">
    <text evidence="2">The sequence shown here is derived from an EMBL/GenBank/DDBJ whole genome shotgun (WGS) entry which is preliminary data.</text>
</comment>
<protein>
    <submittedName>
        <fullName evidence="2">Uncharacterized protein</fullName>
    </submittedName>
</protein>
<feature type="compositionally biased region" description="Basic and acidic residues" evidence="1">
    <location>
        <begin position="105"/>
        <end position="116"/>
    </location>
</feature>
<evidence type="ECO:0000313" key="2">
    <source>
        <dbReference type="EMBL" id="GES77816.1"/>
    </source>
</evidence>
<proteinExistence type="predicted"/>
<feature type="region of interest" description="Disordered" evidence="1">
    <location>
        <begin position="61"/>
        <end position="116"/>
    </location>
</feature>
<feature type="compositionally biased region" description="Basic and acidic residues" evidence="1">
    <location>
        <begin position="66"/>
        <end position="90"/>
    </location>
</feature>
<feature type="compositionally biased region" description="Basic residues" evidence="1">
    <location>
        <begin position="91"/>
        <end position="104"/>
    </location>
</feature>
<dbReference type="EMBL" id="BLAL01000034">
    <property type="protein sequence ID" value="GES77816.1"/>
    <property type="molecule type" value="Genomic_DNA"/>
</dbReference>
<gene>
    <name evidence="2" type="ORF">RCL2_000515000</name>
</gene>
<evidence type="ECO:0000256" key="1">
    <source>
        <dbReference type="SAM" id="MobiDB-lite"/>
    </source>
</evidence>